<dbReference type="Proteomes" id="UP000652761">
    <property type="component" value="Unassembled WGS sequence"/>
</dbReference>
<evidence type="ECO:0000313" key="3">
    <source>
        <dbReference type="Proteomes" id="UP000652761"/>
    </source>
</evidence>
<gene>
    <name evidence="2" type="ORF">Taro_042577</name>
</gene>
<dbReference type="AlphaFoldDB" id="A0A843WPA2"/>
<keyword evidence="3" id="KW-1185">Reference proteome</keyword>
<evidence type="ECO:0000256" key="1">
    <source>
        <dbReference type="SAM" id="MobiDB-lite"/>
    </source>
</evidence>
<organism evidence="2 3">
    <name type="scientific">Colocasia esculenta</name>
    <name type="common">Wild taro</name>
    <name type="synonym">Arum esculentum</name>
    <dbReference type="NCBI Taxonomy" id="4460"/>
    <lineage>
        <taxon>Eukaryota</taxon>
        <taxon>Viridiplantae</taxon>
        <taxon>Streptophyta</taxon>
        <taxon>Embryophyta</taxon>
        <taxon>Tracheophyta</taxon>
        <taxon>Spermatophyta</taxon>
        <taxon>Magnoliopsida</taxon>
        <taxon>Liliopsida</taxon>
        <taxon>Araceae</taxon>
        <taxon>Aroideae</taxon>
        <taxon>Colocasieae</taxon>
        <taxon>Colocasia</taxon>
    </lineage>
</organism>
<evidence type="ECO:0000313" key="2">
    <source>
        <dbReference type="EMBL" id="MQM09697.1"/>
    </source>
</evidence>
<accession>A0A843WPA2</accession>
<name>A0A843WPA2_COLES</name>
<comment type="caution">
    <text evidence="2">The sequence shown here is derived from an EMBL/GenBank/DDBJ whole genome shotgun (WGS) entry which is preliminary data.</text>
</comment>
<dbReference type="EMBL" id="NMUH01004450">
    <property type="protein sequence ID" value="MQM09697.1"/>
    <property type="molecule type" value="Genomic_DNA"/>
</dbReference>
<feature type="region of interest" description="Disordered" evidence="1">
    <location>
        <begin position="57"/>
        <end position="78"/>
    </location>
</feature>
<protein>
    <submittedName>
        <fullName evidence="2">Uncharacterized protein</fullName>
    </submittedName>
</protein>
<reference evidence="2" key="1">
    <citation type="submission" date="2017-07" db="EMBL/GenBank/DDBJ databases">
        <title>Taro Niue Genome Assembly and Annotation.</title>
        <authorList>
            <person name="Atibalentja N."/>
            <person name="Keating K."/>
            <person name="Fields C.J."/>
        </authorList>
    </citation>
    <scope>NUCLEOTIDE SEQUENCE</scope>
    <source>
        <strain evidence="2">Niue_2</strain>
        <tissue evidence="2">Leaf</tissue>
    </source>
</reference>
<proteinExistence type="predicted"/>
<sequence>MNATYRVVVFLNATVVLSPSGPFQHAAMQSAARQVDSTLAFERFTTNERIGDKGVTVIMNGDESNPEWEPYSQTGPSS</sequence>